<name>A0AAD1VXT4_PELCU</name>
<dbReference type="CDD" id="cd04365">
    <property type="entry name" value="IlGF_relaxin_like"/>
    <property type="match status" value="1"/>
</dbReference>
<evidence type="ECO:0000256" key="2">
    <source>
        <dbReference type="ARBA" id="ARBA00009034"/>
    </source>
</evidence>
<keyword evidence="6" id="KW-0372">Hormone</keyword>
<accession>A0AAD1VXT4</accession>
<keyword evidence="14" id="KW-1185">Reference proteome</keyword>
<dbReference type="PROSITE" id="PS00262">
    <property type="entry name" value="INSULIN"/>
    <property type="match status" value="1"/>
</dbReference>
<dbReference type="EMBL" id="OW240914">
    <property type="protein sequence ID" value="CAH2272867.1"/>
    <property type="molecule type" value="Genomic_DNA"/>
</dbReference>
<evidence type="ECO:0000256" key="6">
    <source>
        <dbReference type="ARBA" id="ARBA00022702"/>
    </source>
</evidence>
<evidence type="ECO:0000259" key="12">
    <source>
        <dbReference type="SMART" id="SM00078"/>
    </source>
</evidence>
<dbReference type="SUPFAM" id="SSF56994">
    <property type="entry name" value="Insulin-like"/>
    <property type="match status" value="1"/>
</dbReference>
<organism evidence="13 14">
    <name type="scientific">Pelobates cultripes</name>
    <name type="common">Western spadefoot toad</name>
    <dbReference type="NCBI Taxonomy" id="61616"/>
    <lineage>
        <taxon>Eukaryota</taxon>
        <taxon>Metazoa</taxon>
        <taxon>Chordata</taxon>
        <taxon>Craniata</taxon>
        <taxon>Vertebrata</taxon>
        <taxon>Euteleostomi</taxon>
        <taxon>Amphibia</taxon>
        <taxon>Batrachia</taxon>
        <taxon>Anura</taxon>
        <taxon>Pelobatoidea</taxon>
        <taxon>Pelobatidae</taxon>
        <taxon>Pelobates</taxon>
    </lineage>
</organism>
<keyword evidence="4 10" id="KW-0964">Secreted</keyword>
<dbReference type="GO" id="GO:0005179">
    <property type="term" value="F:hormone activity"/>
    <property type="evidence" value="ECO:0007669"/>
    <property type="project" value="UniProtKB-KW"/>
</dbReference>
<gene>
    <name evidence="13" type="ORF">PECUL_23A022922</name>
</gene>
<protein>
    <recommendedName>
        <fullName evidence="9">Relaxin-3</fullName>
    </recommendedName>
</protein>
<dbReference type="AlphaFoldDB" id="A0AAD1VXT4"/>
<dbReference type="SMART" id="SM00078">
    <property type="entry name" value="IlGF"/>
    <property type="match status" value="1"/>
</dbReference>
<comment type="subunit">
    <text evidence="3">Heterodimer of a B chain and an A chain linked by two disulfide bonds.</text>
</comment>
<dbReference type="PANTHER" id="PTHR20968">
    <property type="entry name" value="ILGF DOMAIN-CONTAINING PROTEIN"/>
    <property type="match status" value="1"/>
</dbReference>
<evidence type="ECO:0000256" key="7">
    <source>
        <dbReference type="ARBA" id="ARBA00022729"/>
    </source>
</evidence>
<keyword evidence="5" id="KW-0165">Cleavage on pair of basic residues</keyword>
<keyword evidence="8" id="KW-1015">Disulfide bond</keyword>
<proteinExistence type="inferred from homology"/>
<evidence type="ECO:0000256" key="11">
    <source>
        <dbReference type="SAM" id="SignalP"/>
    </source>
</evidence>
<comment type="subcellular location">
    <subcellularLocation>
        <location evidence="1 10">Secreted</location>
    </subcellularLocation>
</comment>
<evidence type="ECO:0000256" key="9">
    <source>
        <dbReference type="ARBA" id="ARBA00040355"/>
    </source>
</evidence>
<dbReference type="InterPro" id="IPR051777">
    <property type="entry name" value="Insulin-like_neuro_ligands"/>
</dbReference>
<evidence type="ECO:0000256" key="3">
    <source>
        <dbReference type="ARBA" id="ARBA00011207"/>
    </source>
</evidence>
<dbReference type="GO" id="GO:0005576">
    <property type="term" value="C:extracellular region"/>
    <property type="evidence" value="ECO:0007669"/>
    <property type="project" value="UniProtKB-SubCell"/>
</dbReference>
<dbReference type="InterPro" id="IPR036438">
    <property type="entry name" value="Insulin-like_sf"/>
</dbReference>
<keyword evidence="7 11" id="KW-0732">Signal</keyword>
<sequence>MYLHSNSSNMQRLTPALLTILWLLAWHGGTQASSRVPSFGVKLCGREFIRAVIFTCGGSRWRRNEALQTDSLFGDPAEIFGSLVQSDVESEEEDIFSDWQGSLRPHHSEIMDYGNPQSWRDPSGGRRGAAASEDALRGVERRGREAALGLSNTCCKWGCSKSQISSLC</sequence>
<evidence type="ECO:0000256" key="8">
    <source>
        <dbReference type="ARBA" id="ARBA00023157"/>
    </source>
</evidence>
<dbReference type="PANTHER" id="PTHR20968:SF0">
    <property type="entry name" value="RELAXIN-3"/>
    <property type="match status" value="1"/>
</dbReference>
<evidence type="ECO:0000313" key="13">
    <source>
        <dbReference type="EMBL" id="CAH2272867.1"/>
    </source>
</evidence>
<dbReference type="InterPro" id="IPR016179">
    <property type="entry name" value="Insulin-like"/>
</dbReference>
<evidence type="ECO:0000256" key="4">
    <source>
        <dbReference type="ARBA" id="ARBA00022525"/>
    </source>
</evidence>
<dbReference type="GO" id="GO:0001664">
    <property type="term" value="F:G protein-coupled receptor binding"/>
    <property type="evidence" value="ECO:0007669"/>
    <property type="project" value="TreeGrafter"/>
</dbReference>
<reference evidence="13" key="1">
    <citation type="submission" date="2022-03" db="EMBL/GenBank/DDBJ databases">
        <authorList>
            <person name="Alioto T."/>
            <person name="Alioto T."/>
            <person name="Gomez Garrido J."/>
        </authorList>
    </citation>
    <scope>NUCLEOTIDE SEQUENCE</scope>
</reference>
<evidence type="ECO:0000256" key="1">
    <source>
        <dbReference type="ARBA" id="ARBA00004613"/>
    </source>
</evidence>
<feature type="chain" id="PRO_5042198650" description="Relaxin-3" evidence="11">
    <location>
        <begin position="33"/>
        <end position="168"/>
    </location>
</feature>
<dbReference type="Pfam" id="PF00049">
    <property type="entry name" value="Insulin"/>
    <property type="match status" value="1"/>
</dbReference>
<dbReference type="Proteomes" id="UP001295444">
    <property type="component" value="Chromosome 03"/>
</dbReference>
<dbReference type="PRINTS" id="PR00276">
    <property type="entry name" value="INSULINFAMLY"/>
</dbReference>
<feature type="signal peptide" evidence="11">
    <location>
        <begin position="1"/>
        <end position="32"/>
    </location>
</feature>
<evidence type="ECO:0000256" key="10">
    <source>
        <dbReference type="RuleBase" id="RU000406"/>
    </source>
</evidence>
<evidence type="ECO:0000313" key="14">
    <source>
        <dbReference type="Proteomes" id="UP001295444"/>
    </source>
</evidence>
<comment type="similarity">
    <text evidence="2 10">Belongs to the insulin family.</text>
</comment>
<dbReference type="InterPro" id="IPR022352">
    <property type="entry name" value="Ins/IGF/rlx"/>
</dbReference>
<feature type="domain" description="Insulin-like" evidence="12">
    <location>
        <begin position="41"/>
        <end position="168"/>
    </location>
</feature>
<evidence type="ECO:0000256" key="5">
    <source>
        <dbReference type="ARBA" id="ARBA00022685"/>
    </source>
</evidence>
<dbReference type="InterPro" id="IPR022353">
    <property type="entry name" value="Insulin_CS"/>
</dbReference>